<feature type="domain" description="Activator of Hsp90 ATPase homologue 1/2-like C-terminal" evidence="2">
    <location>
        <begin position="28"/>
        <end position="160"/>
    </location>
</feature>
<dbReference type="OrthoDB" id="5185819at2"/>
<reference evidence="4" key="1">
    <citation type="submission" date="2016-10" db="EMBL/GenBank/DDBJ databases">
        <authorList>
            <person name="Varghese N."/>
        </authorList>
    </citation>
    <scope>NUCLEOTIDE SEQUENCE [LARGE SCALE GENOMIC DNA]</scope>
    <source>
        <strain evidence="4">DSM 45096 / BCRC 16803 / CGMCC 4.1857 / CIP 109030 / JCM 12277 / KCTC 19219 / NBRC 100920 / 33214</strain>
    </source>
</reference>
<dbReference type="Gene3D" id="3.30.530.20">
    <property type="match status" value="1"/>
</dbReference>
<evidence type="ECO:0000259" key="2">
    <source>
        <dbReference type="Pfam" id="PF08327"/>
    </source>
</evidence>
<evidence type="ECO:0000313" key="4">
    <source>
        <dbReference type="Proteomes" id="UP000183015"/>
    </source>
</evidence>
<dbReference type="InterPro" id="IPR013538">
    <property type="entry name" value="ASHA1/2-like_C"/>
</dbReference>
<keyword evidence="4" id="KW-1185">Reference proteome</keyword>
<gene>
    <name evidence="3" type="ORF">SAMN05414137_116106</name>
</gene>
<dbReference type="InterPro" id="IPR023393">
    <property type="entry name" value="START-like_dom_sf"/>
</dbReference>
<sequence length="164" mass="18466">MTTERPVHETAIEADPQLPTIRITREFDAPVAEVYRAWIEPELVGQWLGPKDLSTKFDHWDLRTGGSYRYRQLRDGEEIAAFYGSFHEVRPERRLVQTFTYEGYPDGVALDTATFEDLGGGRTRVTILSLVDSLVARDMILASGMDRGVTEGFEKLDALLATLG</sequence>
<dbReference type="CDD" id="cd07826">
    <property type="entry name" value="SRPBCC_CalC_Aha1-like_9"/>
    <property type="match status" value="1"/>
</dbReference>
<accession>A0A1H7UR03</accession>
<dbReference type="eggNOG" id="COG3832">
    <property type="taxonomic scope" value="Bacteria"/>
</dbReference>
<dbReference type="AlphaFoldDB" id="A0A1H7UR03"/>
<name>A0A1H7UR03_STRJI</name>
<proteinExistence type="inferred from homology"/>
<dbReference type="EMBL" id="FOAZ01000016">
    <property type="protein sequence ID" value="SEL99224.1"/>
    <property type="molecule type" value="Genomic_DNA"/>
</dbReference>
<dbReference type="STRING" id="235985.SAMN05414137_116106"/>
<organism evidence="3 4">
    <name type="scientific">Streptacidiphilus jiangxiensis</name>
    <dbReference type="NCBI Taxonomy" id="235985"/>
    <lineage>
        <taxon>Bacteria</taxon>
        <taxon>Bacillati</taxon>
        <taxon>Actinomycetota</taxon>
        <taxon>Actinomycetes</taxon>
        <taxon>Kitasatosporales</taxon>
        <taxon>Streptomycetaceae</taxon>
        <taxon>Streptacidiphilus</taxon>
    </lineage>
</organism>
<dbReference type="Pfam" id="PF08327">
    <property type="entry name" value="AHSA1"/>
    <property type="match status" value="1"/>
</dbReference>
<evidence type="ECO:0000313" key="3">
    <source>
        <dbReference type="EMBL" id="SEL99224.1"/>
    </source>
</evidence>
<comment type="similarity">
    <text evidence="1">Belongs to the AHA1 family.</text>
</comment>
<evidence type="ECO:0000256" key="1">
    <source>
        <dbReference type="ARBA" id="ARBA00006817"/>
    </source>
</evidence>
<dbReference type="RefSeq" id="WP_042451508.1">
    <property type="nucleotide sequence ID" value="NZ_BBPN01000022.1"/>
</dbReference>
<protein>
    <submittedName>
        <fullName evidence="3">Uncharacterized conserved protein YndB, AHSA1/START domain</fullName>
    </submittedName>
</protein>
<dbReference type="Proteomes" id="UP000183015">
    <property type="component" value="Unassembled WGS sequence"/>
</dbReference>
<dbReference type="SUPFAM" id="SSF55961">
    <property type="entry name" value="Bet v1-like"/>
    <property type="match status" value="1"/>
</dbReference>